<gene>
    <name evidence="1" type="ORF">GCM10009655_14610</name>
</gene>
<organism evidence="1 2">
    <name type="scientific">Rhodoglobus aureus</name>
    <dbReference type="NCBI Taxonomy" id="191497"/>
    <lineage>
        <taxon>Bacteria</taxon>
        <taxon>Bacillati</taxon>
        <taxon>Actinomycetota</taxon>
        <taxon>Actinomycetes</taxon>
        <taxon>Micrococcales</taxon>
        <taxon>Microbacteriaceae</taxon>
        <taxon>Rhodoglobus</taxon>
    </lineage>
</organism>
<dbReference type="PANTHER" id="PTHR32305">
    <property type="match status" value="1"/>
</dbReference>
<proteinExistence type="predicted"/>
<dbReference type="PANTHER" id="PTHR32305:SF15">
    <property type="entry name" value="PROTEIN RHSA-RELATED"/>
    <property type="match status" value="1"/>
</dbReference>
<accession>A0ABN1VLL8</accession>
<evidence type="ECO:0000313" key="2">
    <source>
        <dbReference type="Proteomes" id="UP001500943"/>
    </source>
</evidence>
<evidence type="ECO:0000313" key="1">
    <source>
        <dbReference type="EMBL" id="GAA1216389.1"/>
    </source>
</evidence>
<name>A0ABN1VLL8_9MICO</name>
<dbReference type="InterPro" id="IPR050708">
    <property type="entry name" value="T6SS_VgrG/RHS"/>
</dbReference>
<dbReference type="EMBL" id="BAAAKW010000027">
    <property type="protein sequence ID" value="GAA1216389.1"/>
    <property type="molecule type" value="Genomic_DNA"/>
</dbReference>
<comment type="caution">
    <text evidence="1">The sequence shown here is derived from an EMBL/GenBank/DDBJ whole genome shotgun (WGS) entry which is preliminary data.</text>
</comment>
<evidence type="ECO:0008006" key="3">
    <source>
        <dbReference type="Google" id="ProtNLM"/>
    </source>
</evidence>
<protein>
    <recommendedName>
        <fullName evidence="3">RHS repeat-associated core domain-containing protein</fullName>
    </recommendedName>
</protein>
<sequence>MLSAFGSSPSRTTTTTYGFDAGRLVVTTTDSAGIITATSDLLGRAVTYMDVWGTVATPEYETKTGRVTSVATVTAGGVTGKQPFEYDVDGKVTVVKHNDVAIATPSYATATQLLESVAYANGSSLGGITRNGAGAGTGFSWSFPDATVVSDSVVRSQSGWIMQNTLSDSWVADPRTETSTYTFDTAGRLTEAVIPRHVLSYGFGDTTCGTGTGDLAGRNGNRTSFSDVKDAGTPITSDYCYDGSDRLLSTAVAGAPAGANTLLSTNLGATTLTYDAHGNTTRLADQQLFYDAADRHMKTVLDDGTVIEYLRDVTGRIVQRSSTAPGEAAEIIRYTFGAGGMFGVLNGASALIEETLSLPGGVSVSLTVGADARWSYPNLHGNSIILTDHLGIRVGARAAFDPFGQPIDPVTGDIGTDVADDAVTDTSPGDADYAFVGAARKLYEHQGSIATIEMGARQYVAGLGRFLEVDPVEGGVTNAYDYPADPINSLDLSGMYTADSVDRVSRSTGKSAAVLWKANKPVKRILEPTGVTTLQKTWRTPWRPNVKPKPFQHAGTYATVTCGDAACPPSPGGGSIALSGCLLICGTGGVIVDQDGAFHGVLGAGVGPKGGASLRIGGTIGEITPGMSVIAGCSGAVGPIGAFGEVGLGDGGISSLSGGVSAGAEGGCSLMGQYTW</sequence>
<dbReference type="Proteomes" id="UP001500943">
    <property type="component" value="Unassembled WGS sequence"/>
</dbReference>
<keyword evidence="2" id="KW-1185">Reference proteome</keyword>
<dbReference type="RefSeq" id="WP_343924554.1">
    <property type="nucleotide sequence ID" value="NZ_BAAAKW010000027.1"/>
</dbReference>
<reference evidence="1 2" key="1">
    <citation type="journal article" date="2019" name="Int. J. Syst. Evol. Microbiol.">
        <title>The Global Catalogue of Microorganisms (GCM) 10K type strain sequencing project: providing services to taxonomists for standard genome sequencing and annotation.</title>
        <authorList>
            <consortium name="The Broad Institute Genomics Platform"/>
            <consortium name="The Broad Institute Genome Sequencing Center for Infectious Disease"/>
            <person name="Wu L."/>
            <person name="Ma J."/>
        </authorList>
    </citation>
    <scope>NUCLEOTIDE SEQUENCE [LARGE SCALE GENOMIC DNA]</scope>
    <source>
        <strain evidence="1 2">JCM 12762</strain>
    </source>
</reference>
<dbReference type="Gene3D" id="2.180.10.10">
    <property type="entry name" value="RHS repeat-associated core"/>
    <property type="match status" value="1"/>
</dbReference>